<proteinExistence type="predicted"/>
<evidence type="ECO:0000313" key="2">
    <source>
        <dbReference type="EMBL" id="QHT04868.1"/>
    </source>
</evidence>
<dbReference type="EMBL" id="MN739440">
    <property type="protein sequence ID" value="QHT04868.1"/>
    <property type="molecule type" value="Genomic_DNA"/>
</dbReference>
<organism evidence="2">
    <name type="scientific">viral metagenome</name>
    <dbReference type="NCBI Taxonomy" id="1070528"/>
    <lineage>
        <taxon>unclassified sequences</taxon>
        <taxon>metagenomes</taxon>
        <taxon>organismal metagenomes</taxon>
    </lineage>
</organism>
<feature type="transmembrane region" description="Helical" evidence="1">
    <location>
        <begin position="117"/>
        <end position="134"/>
    </location>
</feature>
<dbReference type="AlphaFoldDB" id="A0A6C0CJT9"/>
<feature type="transmembrane region" description="Helical" evidence="1">
    <location>
        <begin position="16"/>
        <end position="40"/>
    </location>
</feature>
<protein>
    <submittedName>
        <fullName evidence="2">Uncharacterized protein</fullName>
    </submittedName>
</protein>
<evidence type="ECO:0000256" key="1">
    <source>
        <dbReference type="SAM" id="Phobius"/>
    </source>
</evidence>
<accession>A0A6C0CJT9</accession>
<sequence>MNQSLTEGVNKFKNTVLVLITGALALIVSLSFRDLSLAIFHNNDAKRKKSNFVKNKEKLKLINETNGNENGEKPLPDDLLTEDIEKCNPYVDGYEFRRGRFIPRYKCAEIQAITPRLVYAIVLTLVVAIVFMFIK</sequence>
<name>A0A6C0CJT9_9ZZZZ</name>
<keyword evidence="1" id="KW-0472">Membrane</keyword>
<reference evidence="2" key="1">
    <citation type="journal article" date="2020" name="Nature">
        <title>Giant virus diversity and host interactions through global metagenomics.</title>
        <authorList>
            <person name="Schulz F."/>
            <person name="Roux S."/>
            <person name="Paez-Espino D."/>
            <person name="Jungbluth S."/>
            <person name="Walsh D.A."/>
            <person name="Denef V.J."/>
            <person name="McMahon K.D."/>
            <person name="Konstantinidis K.T."/>
            <person name="Eloe-Fadrosh E.A."/>
            <person name="Kyrpides N.C."/>
            <person name="Woyke T."/>
        </authorList>
    </citation>
    <scope>NUCLEOTIDE SEQUENCE</scope>
    <source>
        <strain evidence="2">GVMAG-M-3300021343-4</strain>
    </source>
</reference>
<keyword evidence="1" id="KW-0812">Transmembrane</keyword>
<keyword evidence="1" id="KW-1133">Transmembrane helix</keyword>